<dbReference type="Proteomes" id="UP000008827">
    <property type="component" value="Chromosome 18"/>
</dbReference>
<dbReference type="AlphaFoldDB" id="I1MZY0"/>
<keyword evidence="5" id="KW-0479">Metal-binding</keyword>
<dbReference type="SMART" id="SM00332">
    <property type="entry name" value="PP2Cc"/>
    <property type="match status" value="1"/>
</dbReference>
<dbReference type="Gene3D" id="3.60.40.10">
    <property type="entry name" value="PPM-type phosphatase domain"/>
    <property type="match status" value="1"/>
</dbReference>
<comment type="catalytic activity">
    <reaction evidence="10">
        <text>O-phospho-L-seryl-[protein] + H2O = L-seryl-[protein] + phosphate</text>
        <dbReference type="Rhea" id="RHEA:20629"/>
        <dbReference type="Rhea" id="RHEA-COMP:9863"/>
        <dbReference type="Rhea" id="RHEA-COMP:11604"/>
        <dbReference type="ChEBI" id="CHEBI:15377"/>
        <dbReference type="ChEBI" id="CHEBI:29999"/>
        <dbReference type="ChEBI" id="CHEBI:43474"/>
        <dbReference type="ChEBI" id="CHEBI:83421"/>
        <dbReference type="EC" id="3.1.3.16"/>
    </reaction>
</comment>
<sequence length="347" mass="37641">MSCSVAVPTSPVFSFYNNNNNVNSSTAEPLMLSLPIPSTTPSCSSLSPPSSPLLKRKRPAKIDIPVASIAFAVSPTAAPSPARDAFEVDGPGFSVFCKRGRRHHMEDCFSAAVDLHGQPKQAFFGIFDGHGGTKASEFAAHNLEKNVLEEVVRRDENDIEEAVKHGYLNTDSEFLKEDLNGGSCCVTALIRNGNLVVSNAGDCRAVISIGGVAEALTSDHKPSREDERDRIETQGGYVDVCRGVWRIQGSLAVSRGIGDRNLKQWVIAEPETKVLKIEPQHDLLILASDGLWEKVSNQEAVDIARPFCVGNNKQQPLLACKKLVELSVSRGSVDDISVMIIKLQNYI</sequence>
<reference evidence="14 15" key="1">
    <citation type="journal article" date="2010" name="Nature">
        <title>Genome sequence of the palaeopolyploid soybean.</title>
        <authorList>
            <person name="Schmutz J."/>
            <person name="Cannon S.B."/>
            <person name="Schlueter J."/>
            <person name="Ma J."/>
            <person name="Mitros T."/>
            <person name="Nelson W."/>
            <person name="Hyten D.L."/>
            <person name="Song Q."/>
            <person name="Thelen J.J."/>
            <person name="Cheng J."/>
            <person name="Xu D."/>
            <person name="Hellsten U."/>
            <person name="May G.D."/>
            <person name="Yu Y."/>
            <person name="Sakurai T."/>
            <person name="Umezawa T."/>
            <person name="Bhattacharyya M.K."/>
            <person name="Sandhu D."/>
            <person name="Valliyodan B."/>
            <person name="Lindquist E."/>
            <person name="Peto M."/>
            <person name="Grant D."/>
            <person name="Shu S."/>
            <person name="Goodstein D."/>
            <person name="Barry K."/>
            <person name="Futrell-Griggs M."/>
            <person name="Abernathy B."/>
            <person name="Du J."/>
            <person name="Tian Z."/>
            <person name="Zhu L."/>
            <person name="Gill N."/>
            <person name="Joshi T."/>
            <person name="Libault M."/>
            <person name="Sethuraman A."/>
            <person name="Zhang X.-C."/>
            <person name="Shinozaki K."/>
            <person name="Nguyen H.T."/>
            <person name="Wing R.A."/>
            <person name="Cregan P."/>
            <person name="Specht J."/>
            <person name="Grimwood J."/>
            <person name="Rokhsar D."/>
            <person name="Stacey G."/>
            <person name="Shoemaker R.C."/>
            <person name="Jackson S.A."/>
        </authorList>
    </citation>
    <scope>NUCLEOTIDE SEQUENCE [LARGE SCALE GENOMIC DNA]</scope>
    <source>
        <strain evidence="15">cv. Williams 82</strain>
        <tissue evidence="14">Callus</tissue>
    </source>
</reference>
<keyword evidence="9" id="KW-0464">Manganese</keyword>
<evidence type="ECO:0000256" key="9">
    <source>
        <dbReference type="ARBA" id="ARBA00023211"/>
    </source>
</evidence>
<dbReference type="FunFam" id="3.60.40.10:FF:000044">
    <property type="entry name" value="probable protein phosphatase 2C 25"/>
    <property type="match status" value="1"/>
</dbReference>
<name>I1MZY0_SOYBN</name>
<evidence type="ECO:0000313" key="15">
    <source>
        <dbReference type="EnsemblPlants" id="KRG98261"/>
    </source>
</evidence>
<dbReference type="OrthoDB" id="10264738at2759"/>
<evidence type="ECO:0000256" key="4">
    <source>
        <dbReference type="ARBA" id="ARBA00013081"/>
    </source>
</evidence>
<evidence type="ECO:0000256" key="10">
    <source>
        <dbReference type="ARBA" id="ARBA00047761"/>
    </source>
</evidence>
<organism evidence="15">
    <name type="scientific">Glycine max</name>
    <name type="common">Soybean</name>
    <name type="synonym">Glycine hispida</name>
    <dbReference type="NCBI Taxonomy" id="3847"/>
    <lineage>
        <taxon>Eukaryota</taxon>
        <taxon>Viridiplantae</taxon>
        <taxon>Streptophyta</taxon>
        <taxon>Embryophyta</taxon>
        <taxon>Tracheophyta</taxon>
        <taxon>Spermatophyta</taxon>
        <taxon>Magnoliopsida</taxon>
        <taxon>eudicotyledons</taxon>
        <taxon>Gunneridae</taxon>
        <taxon>Pentapetalae</taxon>
        <taxon>rosids</taxon>
        <taxon>fabids</taxon>
        <taxon>Fabales</taxon>
        <taxon>Fabaceae</taxon>
        <taxon>Papilionoideae</taxon>
        <taxon>50 kb inversion clade</taxon>
        <taxon>NPAAA clade</taxon>
        <taxon>indigoferoid/millettioid clade</taxon>
        <taxon>Phaseoleae</taxon>
        <taxon>Glycine</taxon>
        <taxon>Glycine subgen. Soja</taxon>
    </lineage>
</organism>
<evidence type="ECO:0000256" key="6">
    <source>
        <dbReference type="ARBA" id="ARBA00022801"/>
    </source>
</evidence>
<dbReference type="EnsemblPlants" id="KRG98261">
    <property type="protein sequence ID" value="KRG98261"/>
    <property type="gene ID" value="GLYMA_18G061000"/>
</dbReference>
<evidence type="ECO:0000313" key="14">
    <source>
        <dbReference type="EMBL" id="KRG98261.1"/>
    </source>
</evidence>
<dbReference type="EC" id="3.1.3.16" evidence="4"/>
<protein>
    <recommendedName>
        <fullName evidence="4">protein-serine/threonine phosphatase</fullName>
        <ecNumber evidence="4">3.1.3.16</ecNumber>
    </recommendedName>
</protein>
<dbReference type="CDD" id="cd00143">
    <property type="entry name" value="PP2Cc"/>
    <property type="match status" value="1"/>
</dbReference>
<keyword evidence="16" id="KW-1185">Reference proteome</keyword>
<dbReference type="InterPro" id="IPR000222">
    <property type="entry name" value="PP2C_BS"/>
</dbReference>
<evidence type="ECO:0000256" key="5">
    <source>
        <dbReference type="ARBA" id="ARBA00022723"/>
    </source>
</evidence>
<dbReference type="Pfam" id="PF00481">
    <property type="entry name" value="PP2C"/>
    <property type="match status" value="1"/>
</dbReference>
<keyword evidence="7" id="KW-0460">Magnesium</keyword>
<dbReference type="RefSeq" id="XP_003552947.1">
    <property type="nucleotide sequence ID" value="XM_003552899.5"/>
</dbReference>
<evidence type="ECO:0000256" key="2">
    <source>
        <dbReference type="ARBA" id="ARBA00001946"/>
    </source>
</evidence>
<dbReference type="GO" id="GO:0004722">
    <property type="term" value="F:protein serine/threonine phosphatase activity"/>
    <property type="evidence" value="ECO:0000318"/>
    <property type="project" value="GO_Central"/>
</dbReference>
<dbReference type="EMBL" id="CM000851">
    <property type="protein sequence ID" value="KRG98261.1"/>
    <property type="molecule type" value="Genomic_DNA"/>
</dbReference>
<reference evidence="14" key="3">
    <citation type="submission" date="2018-07" db="EMBL/GenBank/DDBJ databases">
        <title>WGS assembly of Glycine max.</title>
        <authorList>
            <person name="Schmutz J."/>
            <person name="Cannon S."/>
            <person name="Schlueter J."/>
            <person name="Ma J."/>
            <person name="Mitros T."/>
            <person name="Nelson W."/>
            <person name="Hyten D."/>
            <person name="Song Q."/>
            <person name="Thelen J."/>
            <person name="Cheng J."/>
            <person name="Xu D."/>
            <person name="Hellsten U."/>
            <person name="May G."/>
            <person name="Yu Y."/>
            <person name="Sakurai T."/>
            <person name="Umezawa T."/>
            <person name="Bhattacharyya M."/>
            <person name="Sandhu D."/>
            <person name="Valliyodan B."/>
            <person name="Lindquist E."/>
            <person name="Peto M."/>
            <person name="Grant D."/>
            <person name="Shu S."/>
            <person name="Goodstein D."/>
            <person name="Barry K."/>
            <person name="Futrell-Griggs M."/>
            <person name="Abernathy B."/>
            <person name="Du J."/>
            <person name="Tian Z."/>
            <person name="Zhu L."/>
            <person name="Gill N."/>
            <person name="Joshi T."/>
            <person name="Libault M."/>
            <person name="Sethuraman A."/>
            <person name="Zhang X."/>
            <person name="Shinozaki K."/>
            <person name="Nguyen H."/>
            <person name="Wing R."/>
            <person name="Cregan P."/>
            <person name="Specht J."/>
            <person name="Grimwood J."/>
            <person name="Rokhsar D."/>
            <person name="Stacey G."/>
            <person name="Shoemaker R."/>
            <person name="Jackson S."/>
        </authorList>
    </citation>
    <scope>NUCLEOTIDE SEQUENCE</scope>
    <source>
        <tissue evidence="14">Callus</tissue>
    </source>
</reference>
<dbReference type="SUPFAM" id="SSF81606">
    <property type="entry name" value="PP2C-like"/>
    <property type="match status" value="1"/>
</dbReference>
<dbReference type="InterPro" id="IPR001932">
    <property type="entry name" value="PPM-type_phosphatase-like_dom"/>
</dbReference>
<accession>I1MZY0</accession>
<dbReference type="PROSITE" id="PS01032">
    <property type="entry name" value="PPM_1"/>
    <property type="match status" value="1"/>
</dbReference>
<dbReference type="GO" id="GO:0046872">
    <property type="term" value="F:metal ion binding"/>
    <property type="evidence" value="ECO:0007669"/>
    <property type="project" value="UniProtKB-KW"/>
</dbReference>
<dbReference type="SMART" id="SM00331">
    <property type="entry name" value="PP2C_SIG"/>
    <property type="match status" value="1"/>
</dbReference>
<dbReference type="SMR" id="I1MZY0"/>
<dbReference type="GeneID" id="100818903"/>
<keyword evidence="6 12" id="KW-0378">Hydrolase</keyword>
<evidence type="ECO:0000256" key="7">
    <source>
        <dbReference type="ARBA" id="ARBA00022842"/>
    </source>
</evidence>
<dbReference type="OMA" id="CINNDKP"/>
<comment type="similarity">
    <text evidence="3 12">Belongs to the PP2C family.</text>
</comment>
<comment type="catalytic activity">
    <reaction evidence="11">
        <text>O-phospho-L-threonyl-[protein] + H2O = L-threonyl-[protein] + phosphate</text>
        <dbReference type="Rhea" id="RHEA:47004"/>
        <dbReference type="Rhea" id="RHEA-COMP:11060"/>
        <dbReference type="Rhea" id="RHEA-COMP:11605"/>
        <dbReference type="ChEBI" id="CHEBI:15377"/>
        <dbReference type="ChEBI" id="CHEBI:30013"/>
        <dbReference type="ChEBI" id="CHEBI:43474"/>
        <dbReference type="ChEBI" id="CHEBI:61977"/>
        <dbReference type="EC" id="3.1.3.16"/>
    </reaction>
</comment>
<dbReference type="PaxDb" id="3847-GLYMA18G06810.1"/>
<evidence type="ECO:0000259" key="13">
    <source>
        <dbReference type="PROSITE" id="PS51746"/>
    </source>
</evidence>
<keyword evidence="8 12" id="KW-0904">Protein phosphatase</keyword>
<dbReference type="PROSITE" id="PS51746">
    <property type="entry name" value="PPM_2"/>
    <property type="match status" value="1"/>
</dbReference>
<dbReference type="InterPro" id="IPR036457">
    <property type="entry name" value="PPM-type-like_dom_sf"/>
</dbReference>
<reference evidence="15" key="2">
    <citation type="submission" date="2018-02" db="UniProtKB">
        <authorList>
            <consortium name="EnsemblPlants"/>
        </authorList>
    </citation>
    <scope>IDENTIFICATION</scope>
    <source>
        <strain evidence="15">Williams 82</strain>
    </source>
</reference>
<dbReference type="GO" id="GO:0009738">
    <property type="term" value="P:abscisic acid-activated signaling pathway"/>
    <property type="evidence" value="ECO:0000318"/>
    <property type="project" value="GO_Central"/>
</dbReference>
<dbReference type="KEGG" id="gmx:100818903"/>
<evidence type="ECO:0000256" key="12">
    <source>
        <dbReference type="RuleBase" id="RU003465"/>
    </source>
</evidence>
<dbReference type="InterPro" id="IPR015655">
    <property type="entry name" value="PP2C"/>
</dbReference>
<dbReference type="PANTHER" id="PTHR47992">
    <property type="entry name" value="PROTEIN PHOSPHATASE"/>
    <property type="match status" value="1"/>
</dbReference>
<proteinExistence type="inferred from homology"/>
<evidence type="ECO:0000256" key="8">
    <source>
        <dbReference type="ARBA" id="ARBA00022912"/>
    </source>
</evidence>
<evidence type="ECO:0000256" key="11">
    <source>
        <dbReference type="ARBA" id="ARBA00048336"/>
    </source>
</evidence>
<gene>
    <name evidence="15" type="primary">LOC100818903</name>
    <name evidence="14" type="ORF">GLYMA_18G061000</name>
</gene>
<evidence type="ECO:0000256" key="3">
    <source>
        <dbReference type="ARBA" id="ARBA00006702"/>
    </source>
</evidence>
<feature type="domain" description="PPM-type phosphatase" evidence="13">
    <location>
        <begin position="92"/>
        <end position="343"/>
    </location>
</feature>
<dbReference type="eggNOG" id="KOG0698">
    <property type="taxonomic scope" value="Eukaryota"/>
</dbReference>
<dbReference type="HOGENOM" id="CLU_013173_5_1_1"/>
<comment type="cofactor">
    <cofactor evidence="1">
        <name>Mn(2+)</name>
        <dbReference type="ChEBI" id="CHEBI:29035"/>
    </cofactor>
</comment>
<dbReference type="Gramene" id="KRG98261">
    <property type="protein sequence ID" value="KRG98261"/>
    <property type="gene ID" value="GLYMA_18G061000"/>
</dbReference>
<evidence type="ECO:0000256" key="1">
    <source>
        <dbReference type="ARBA" id="ARBA00001936"/>
    </source>
</evidence>
<evidence type="ECO:0000313" key="16">
    <source>
        <dbReference type="Proteomes" id="UP000008827"/>
    </source>
</evidence>
<comment type="cofactor">
    <cofactor evidence="2">
        <name>Mg(2+)</name>
        <dbReference type="ChEBI" id="CHEBI:18420"/>
    </cofactor>
</comment>